<accession>T1KBV6</accession>
<protein>
    <recommendedName>
        <fullName evidence="6">Trafficking protein particle complex subunit</fullName>
    </recommendedName>
</protein>
<dbReference type="Gene3D" id="3.30.450.70">
    <property type="match status" value="1"/>
</dbReference>
<comment type="similarity">
    <text evidence="2">Belongs to the TRAPP small subunits family. Sedlin subfamily.</text>
</comment>
<reference evidence="5" key="1">
    <citation type="submission" date="2011-08" db="EMBL/GenBank/DDBJ databases">
        <authorList>
            <person name="Rombauts S."/>
        </authorList>
    </citation>
    <scope>NUCLEOTIDE SEQUENCE</scope>
    <source>
        <strain evidence="5">London</strain>
    </source>
</reference>
<dbReference type="InterPro" id="IPR011012">
    <property type="entry name" value="Longin-like_dom_sf"/>
</dbReference>
<dbReference type="EnsemblMetazoa" id="tetur08g05430.1">
    <property type="protein sequence ID" value="tetur08g05430.1"/>
    <property type="gene ID" value="tetur08g05430"/>
</dbReference>
<dbReference type="KEGG" id="tut:107362342"/>
<comment type="subcellular location">
    <subcellularLocation>
        <location evidence="1">Cytoplasm</location>
        <location evidence="1">Perinuclear region</location>
    </subcellularLocation>
</comment>
<dbReference type="InterPro" id="IPR006722">
    <property type="entry name" value="Sedlin"/>
</dbReference>
<sequence length="148" mass="16970">MSLIGQGSNYYFVIVGKSDNPIFELEYTTKSTEKSSENRNLSQFIAHSSLDLIDESSFSANNSNMYLKVIDKFNEYYVTAFVCASSTVKFLLLHDANKIEDASLRAFFTDIYEIYCKFTLNTFYELHTPIRSSVFEKKALALAKKYLP</sequence>
<dbReference type="GO" id="GO:0006888">
    <property type="term" value="P:endoplasmic reticulum to Golgi vesicle-mediated transport"/>
    <property type="evidence" value="ECO:0007669"/>
    <property type="project" value="InterPro"/>
</dbReference>
<evidence type="ECO:0000256" key="2">
    <source>
        <dbReference type="ARBA" id="ARBA00006626"/>
    </source>
</evidence>
<evidence type="ECO:0008006" key="6">
    <source>
        <dbReference type="Google" id="ProtNLM"/>
    </source>
</evidence>
<dbReference type="eggNOG" id="KOG3487">
    <property type="taxonomic scope" value="Eukaryota"/>
</dbReference>
<evidence type="ECO:0000313" key="4">
    <source>
        <dbReference type="EnsemblMetazoa" id="tetur08g05430.1"/>
    </source>
</evidence>
<dbReference type="OrthoDB" id="10252102at2759"/>
<dbReference type="OMA" id="RYMNQFI"/>
<reference evidence="4" key="2">
    <citation type="submission" date="2015-06" db="UniProtKB">
        <authorList>
            <consortium name="EnsemblMetazoa"/>
        </authorList>
    </citation>
    <scope>IDENTIFICATION</scope>
</reference>
<dbReference type="SUPFAM" id="SSF64356">
    <property type="entry name" value="SNARE-like"/>
    <property type="match status" value="1"/>
</dbReference>
<dbReference type="Pfam" id="PF04628">
    <property type="entry name" value="Sedlin_N"/>
    <property type="match status" value="1"/>
</dbReference>
<dbReference type="HOGENOM" id="CLU_085828_0_2_1"/>
<evidence type="ECO:0000256" key="1">
    <source>
        <dbReference type="ARBA" id="ARBA00004556"/>
    </source>
</evidence>
<dbReference type="PANTHER" id="PTHR12403">
    <property type="entry name" value="TRAFFICKING PROTEIN PARTICLE COMPLEX SUBUNIT 2"/>
    <property type="match status" value="1"/>
</dbReference>
<dbReference type="CDD" id="cd14825">
    <property type="entry name" value="TRAPPC2_sedlin"/>
    <property type="match status" value="1"/>
</dbReference>
<keyword evidence="3" id="KW-0813">Transport</keyword>
<keyword evidence="5" id="KW-1185">Reference proteome</keyword>
<dbReference type="AlphaFoldDB" id="T1KBV6"/>
<organism evidence="4 5">
    <name type="scientific">Tetranychus urticae</name>
    <name type="common">Two-spotted spider mite</name>
    <dbReference type="NCBI Taxonomy" id="32264"/>
    <lineage>
        <taxon>Eukaryota</taxon>
        <taxon>Metazoa</taxon>
        <taxon>Ecdysozoa</taxon>
        <taxon>Arthropoda</taxon>
        <taxon>Chelicerata</taxon>
        <taxon>Arachnida</taxon>
        <taxon>Acari</taxon>
        <taxon>Acariformes</taxon>
        <taxon>Trombidiformes</taxon>
        <taxon>Prostigmata</taxon>
        <taxon>Eleutherengona</taxon>
        <taxon>Raphignathae</taxon>
        <taxon>Tetranychoidea</taxon>
        <taxon>Tetranychidae</taxon>
        <taxon>Tetranychus</taxon>
    </lineage>
</organism>
<keyword evidence="3" id="KW-0931">ER-Golgi transport</keyword>
<evidence type="ECO:0000256" key="3">
    <source>
        <dbReference type="ARBA" id="ARBA00022892"/>
    </source>
</evidence>
<name>T1KBV6_TETUR</name>
<evidence type="ECO:0000313" key="5">
    <source>
        <dbReference type="Proteomes" id="UP000015104"/>
    </source>
</evidence>
<dbReference type="GO" id="GO:0048471">
    <property type="term" value="C:perinuclear region of cytoplasm"/>
    <property type="evidence" value="ECO:0007669"/>
    <property type="project" value="UniProtKB-SubCell"/>
</dbReference>
<dbReference type="STRING" id="32264.T1KBV6"/>
<dbReference type="EMBL" id="CAEY01001955">
    <property type="status" value="NOT_ANNOTATED_CDS"/>
    <property type="molecule type" value="Genomic_DNA"/>
</dbReference>
<gene>
    <name evidence="4" type="primary">107362342</name>
</gene>
<proteinExistence type="inferred from homology"/>
<dbReference type="Proteomes" id="UP000015104">
    <property type="component" value="Unassembled WGS sequence"/>
</dbReference>